<dbReference type="RefSeq" id="WP_311597534.1">
    <property type="nucleotide sequence ID" value="NZ_JAVRFG010000008.1"/>
</dbReference>
<dbReference type="EMBL" id="JAVRFG010000008">
    <property type="protein sequence ID" value="MDT0490462.1"/>
    <property type="molecule type" value="Genomic_DNA"/>
</dbReference>
<reference evidence="2" key="1">
    <citation type="submission" date="2023-07" db="EMBL/GenBank/DDBJ databases">
        <title>30 novel species of actinomycetes from the DSMZ collection.</title>
        <authorList>
            <person name="Nouioui I."/>
        </authorList>
    </citation>
    <scope>NUCLEOTIDE SEQUENCE [LARGE SCALE GENOMIC DNA]</scope>
    <source>
        <strain evidence="2">DSM 40932</strain>
    </source>
</reference>
<keyword evidence="2" id="KW-1185">Reference proteome</keyword>
<evidence type="ECO:0000313" key="1">
    <source>
        <dbReference type="EMBL" id="MDT0490462.1"/>
    </source>
</evidence>
<sequence length="1511" mass="169752">MGGLSFRTLRTWNGEQSRAFEELSYQLLKGRVPPGTRAVRTGNPDGGVEWYASLPDGTEWGWQAKHVEGIDALLTAMTGSVERVAKERPGLRKLVFAISWNLATGTSGGRRKSQRQKYEDRAATWKKTIPGADRIDFELVQESDLLDELSRPEHRGRRWFWWDHMVLGPDWLEQRYREQADAAGEKYRPDLQVDVPIQQDLLALGHDRSVLAAFERLCRDVVAAVDDLQPLPGAGREAGTGVHRAVQDQAHALRSTVSTLDLRAGAQPTVLDALARQLRASAEAVDAATEYERRLKAEWRELPEDDPRRGDAPPERTDRYSVRALHRAVGELLSWLESSVGRAFERRVYFLTGQAGSGKTHLLLDATHRALLADRPAVFLAGAQFGRGDLWASVTDQLGLEPVGGDALLSAMDAAGEAAATSGSRFLILVDALNETVPADFWRTYLPRLRAAVARYPHVALVVSCRDTYRDLVLEGNEEKHYVHRTHPGFVEREVEATQRYFEHYGLEAPRIPLLTPEFTLPLFLRLYCESLCRTDAGPVPTGHQGRVAIFERYVSAKVTTVARRLRPDVSSSYELDAVKTHVRHGLGAVLDALSRLGREGMSATAAHQEVTSKLNGSGIDTARLLGLLQEEGVLTRERLHLGDQGTDEGIRIVFQAFADFLLLQRRLALSEDPLTDEAVRSWLLEESSWGIGEAATTLFPEVYGVELPDLLGVRMPGRSDRNQDRAARDRYQRAHRLYRSLVRTLPYRASEAITPRTVDLLNEAQPHISRTELYEVLFALAPQPGNRLNGDGLHAYLLRRKMPERDSDFGFATYHALSDTSGPAARLARWAAEGPYPAYDAKVLELACIPLCWLLSSPNRFMRDWTTKALVELLRGHLDVMRALVERFWTVDDPYVVQRVIAISYGALLRSSPEHTTAAGELAGSVHHLVFTPPVRPDELLLDAARGVVRWAVAHDLLPASALETSRRPYGLTVPRPPPTEASIEATYGRREGLLPSESYSSVLFSLMGLGDFARYVVRPGVHHFSRHRVGRPFPGRERREPRFVRSRWTKFLASLTERQKTELADRLRNPEEQALSQWELLIHGEDDPLSGEQRELWEAAFVLPKPVDHDYPAGIACRWIFRRTIGLGWTPELFGEQDRNIGHGRGREGHKAERWGKKYQWIAYHELLARIADNYQASRRFDDSQPYEGLHQIIGDREIDPSLPPIAFRVFDENGGNGASAWGRPLIALDAWPPARIQFDQYRGDIARFLADTDSEPTVAGSLFLRDRQGDDWVVLESFVRKTDPLAEKGWRGLQEKSAVDTLLVRAGSSRRLLAALKEETRHDFRDLVESNGHTDCCYVGEVGRFGPSCPHRHGELRAVEIGGESLEIVPAVEQYTWEGNILDCSIGETATAVLPSSFIQQTASLTFDMRGPSWLDAAGVPVFTYYEEPGDNSRAFLTRKSFLRDFLAQHGLELVVWHWYERMRVRSDDHRGSHPYVESSLVARLTADMQIHPGPPRRVERDLNGSVG</sequence>
<gene>
    <name evidence="1" type="ORF">RM717_08080</name>
</gene>
<dbReference type="Proteomes" id="UP001180556">
    <property type="component" value="Unassembled WGS sequence"/>
</dbReference>
<evidence type="ECO:0000313" key="2">
    <source>
        <dbReference type="Proteomes" id="UP001180556"/>
    </source>
</evidence>
<comment type="caution">
    <text evidence="1">The sequence shown here is derived from an EMBL/GenBank/DDBJ whole genome shotgun (WGS) entry which is preliminary data.</text>
</comment>
<organism evidence="1 2">
    <name type="scientific">Streptomyces stephensoniae</name>
    <dbReference type="NCBI Taxonomy" id="3375367"/>
    <lineage>
        <taxon>Bacteria</taxon>
        <taxon>Bacillati</taxon>
        <taxon>Actinomycetota</taxon>
        <taxon>Actinomycetes</taxon>
        <taxon>Kitasatosporales</taxon>
        <taxon>Streptomycetaceae</taxon>
        <taxon>Streptomyces</taxon>
    </lineage>
</organism>
<name>A0ABU2VXZ4_9ACTN</name>
<evidence type="ECO:0008006" key="3">
    <source>
        <dbReference type="Google" id="ProtNLM"/>
    </source>
</evidence>
<proteinExistence type="predicted"/>
<protein>
    <recommendedName>
        <fullName evidence="3">ATP-binding protein</fullName>
    </recommendedName>
</protein>
<accession>A0ABU2VXZ4</accession>